<protein>
    <submittedName>
        <fullName evidence="1">Uncharacterized protein</fullName>
    </submittedName>
</protein>
<organism evidence="1 2">
    <name type="scientific">Papaver atlanticum</name>
    <dbReference type="NCBI Taxonomy" id="357466"/>
    <lineage>
        <taxon>Eukaryota</taxon>
        <taxon>Viridiplantae</taxon>
        <taxon>Streptophyta</taxon>
        <taxon>Embryophyta</taxon>
        <taxon>Tracheophyta</taxon>
        <taxon>Spermatophyta</taxon>
        <taxon>Magnoliopsida</taxon>
        <taxon>Ranunculales</taxon>
        <taxon>Papaveraceae</taxon>
        <taxon>Papaveroideae</taxon>
        <taxon>Papaver</taxon>
    </lineage>
</organism>
<comment type="caution">
    <text evidence="1">The sequence shown here is derived from an EMBL/GenBank/DDBJ whole genome shotgun (WGS) entry which is preliminary data.</text>
</comment>
<sequence length="90" mass="10522">MERIDGSSDFILWQMNMKDYLVVLDLDDALKGPMMKQHKRKYSDEMESSEDVTDTWRKMVKKCLLEIQLHVARKVQGHDAIKDATSAKHL</sequence>
<keyword evidence="2" id="KW-1185">Reference proteome</keyword>
<name>A0AAD4SPP8_9MAGN</name>
<evidence type="ECO:0000313" key="2">
    <source>
        <dbReference type="Proteomes" id="UP001202328"/>
    </source>
</evidence>
<gene>
    <name evidence="1" type="ORF">MKW98_010765</name>
</gene>
<dbReference type="AlphaFoldDB" id="A0AAD4SPP8"/>
<accession>A0AAD4SPP8</accession>
<evidence type="ECO:0000313" key="1">
    <source>
        <dbReference type="EMBL" id="KAI3913953.1"/>
    </source>
</evidence>
<dbReference type="EMBL" id="JAJJMB010009426">
    <property type="protein sequence ID" value="KAI3913953.1"/>
    <property type="molecule type" value="Genomic_DNA"/>
</dbReference>
<proteinExistence type="predicted"/>
<reference evidence="1" key="1">
    <citation type="submission" date="2022-04" db="EMBL/GenBank/DDBJ databases">
        <title>A functionally conserved STORR gene fusion in Papaver species that diverged 16.8 million years ago.</title>
        <authorList>
            <person name="Catania T."/>
        </authorList>
    </citation>
    <scope>NUCLEOTIDE SEQUENCE</scope>
    <source>
        <strain evidence="1">S-188037</strain>
    </source>
</reference>
<dbReference type="Proteomes" id="UP001202328">
    <property type="component" value="Unassembled WGS sequence"/>
</dbReference>